<evidence type="ECO:0000313" key="2">
    <source>
        <dbReference type="Proteomes" id="UP000199202"/>
    </source>
</evidence>
<name>A0A1G9KXB3_9ACTN</name>
<keyword evidence="2" id="KW-1185">Reference proteome</keyword>
<evidence type="ECO:0000313" key="1">
    <source>
        <dbReference type="EMBL" id="SDL54368.1"/>
    </source>
</evidence>
<organism evidence="1 2">
    <name type="scientific">Nonomuraea jiangxiensis</name>
    <dbReference type="NCBI Taxonomy" id="633440"/>
    <lineage>
        <taxon>Bacteria</taxon>
        <taxon>Bacillati</taxon>
        <taxon>Actinomycetota</taxon>
        <taxon>Actinomycetes</taxon>
        <taxon>Streptosporangiales</taxon>
        <taxon>Streptosporangiaceae</taxon>
        <taxon>Nonomuraea</taxon>
    </lineage>
</organism>
<evidence type="ECO:0008006" key="3">
    <source>
        <dbReference type="Google" id="ProtNLM"/>
    </source>
</evidence>
<dbReference type="Proteomes" id="UP000199202">
    <property type="component" value="Unassembled WGS sequence"/>
</dbReference>
<protein>
    <recommendedName>
        <fullName evidence="3">Suppressor of fused protein (SUFU)</fullName>
    </recommendedName>
</protein>
<dbReference type="EMBL" id="FNDJ01000027">
    <property type="protein sequence ID" value="SDL54368.1"/>
    <property type="molecule type" value="Genomic_DNA"/>
</dbReference>
<accession>A0A1G9KXB3</accession>
<proteinExistence type="predicted"/>
<reference evidence="1 2" key="1">
    <citation type="submission" date="2016-10" db="EMBL/GenBank/DDBJ databases">
        <authorList>
            <person name="de Groot N.N."/>
        </authorList>
    </citation>
    <scope>NUCLEOTIDE SEQUENCE [LARGE SCALE GENOMIC DNA]</scope>
    <source>
        <strain evidence="1 2">CGMCC 4.6533</strain>
    </source>
</reference>
<dbReference type="AlphaFoldDB" id="A0A1G9KXB3"/>
<sequence length="368" mass="40450">MSQTLPPLITEAAALSVAGARLHRYEMGPALIGAGADATVIIVAPGDNPGRSSVQDSIHVLLSGDRIADLHSRFEFRGPLPIHVFARLDQGCLPLGTALCRGTSYAPAAFDHAALELDRPLSREMLDAVRPVPTPGPVPDVDWVDHVETDPIRALESFVLGWFPAEETEPAEEESTAGDLNNLPEALAAFHRLARLRPAIHRFHDPVLKQPRRSSRRLGDRLVFAVWDGAGMDWSIPWPPEEPCQADPRVWLTEEPNAADSEPILEVEPLSRFLLQFTLYEAINAAPYHASSYCMPTARLDALWSMLRPIPLSPFLPAYTAERFFVAPGLLMQVSNDESEAVVSFGALHRGTLTPLLEHGFSWSRFDG</sequence>
<gene>
    <name evidence="1" type="ORF">SAMN05421869_12722</name>
</gene>